<dbReference type="Pfam" id="PF10038">
    <property type="entry name" value="DUF2274"/>
    <property type="match status" value="1"/>
</dbReference>
<dbReference type="AlphaFoldDB" id="A0A7W7B673"/>
<organism evidence="1 2">
    <name type="scientific">Sphingosinicella soli</name>
    <dbReference type="NCBI Taxonomy" id="333708"/>
    <lineage>
        <taxon>Bacteria</taxon>
        <taxon>Pseudomonadati</taxon>
        <taxon>Pseudomonadota</taxon>
        <taxon>Alphaproteobacteria</taxon>
        <taxon>Sphingomonadales</taxon>
        <taxon>Sphingosinicellaceae</taxon>
        <taxon>Sphingosinicella</taxon>
    </lineage>
</organism>
<protein>
    <recommendedName>
        <fullName evidence="3">DUF2274 domain-containing protein</fullName>
    </recommendedName>
</protein>
<evidence type="ECO:0000313" key="2">
    <source>
        <dbReference type="Proteomes" id="UP000566324"/>
    </source>
</evidence>
<keyword evidence="2" id="KW-1185">Reference proteome</keyword>
<sequence length="78" mass="8820">MKLAKLPERKPVKLTIVMMPGLYERLQDYAHAYTQAYGTEEPVGELISAMLTAFMDGDRPFTAQAKRRSSQSGRDVTR</sequence>
<reference evidence="1 2" key="1">
    <citation type="submission" date="2020-08" db="EMBL/GenBank/DDBJ databases">
        <title>Genomic Encyclopedia of Type Strains, Phase IV (KMG-IV): sequencing the most valuable type-strain genomes for metagenomic binning, comparative biology and taxonomic classification.</title>
        <authorList>
            <person name="Goeker M."/>
        </authorList>
    </citation>
    <scope>NUCLEOTIDE SEQUENCE [LARGE SCALE GENOMIC DNA]</scope>
    <source>
        <strain evidence="1 2">DSM 17328</strain>
    </source>
</reference>
<dbReference type="InterPro" id="IPR018733">
    <property type="entry name" value="DUF2274"/>
</dbReference>
<comment type="caution">
    <text evidence="1">The sequence shown here is derived from an EMBL/GenBank/DDBJ whole genome shotgun (WGS) entry which is preliminary data.</text>
</comment>
<dbReference type="RefSeq" id="WP_184071713.1">
    <property type="nucleotide sequence ID" value="NZ_JACHNZ010000058.1"/>
</dbReference>
<name>A0A7W7B673_9SPHN</name>
<evidence type="ECO:0008006" key="3">
    <source>
        <dbReference type="Google" id="ProtNLM"/>
    </source>
</evidence>
<dbReference type="EMBL" id="JACHNZ010000058">
    <property type="protein sequence ID" value="MBB4633795.1"/>
    <property type="molecule type" value="Genomic_DNA"/>
</dbReference>
<gene>
    <name evidence="1" type="ORF">GGQ98_003449</name>
</gene>
<accession>A0A7W7B673</accession>
<evidence type="ECO:0000313" key="1">
    <source>
        <dbReference type="EMBL" id="MBB4633795.1"/>
    </source>
</evidence>
<proteinExistence type="predicted"/>
<dbReference type="Proteomes" id="UP000566324">
    <property type="component" value="Unassembled WGS sequence"/>
</dbReference>